<dbReference type="OrthoDB" id="5599611at2759"/>
<keyword evidence="4" id="KW-1185">Reference proteome</keyword>
<gene>
    <name evidence="3" type="ORF">K493DRAFT_355159</name>
</gene>
<name>A0A1Y1Y1M5_9FUNG</name>
<keyword evidence="2" id="KW-0812">Transmembrane</keyword>
<evidence type="ECO:0000313" key="4">
    <source>
        <dbReference type="Proteomes" id="UP000193498"/>
    </source>
</evidence>
<organism evidence="3 4">
    <name type="scientific">Basidiobolus meristosporus CBS 931.73</name>
    <dbReference type="NCBI Taxonomy" id="1314790"/>
    <lineage>
        <taxon>Eukaryota</taxon>
        <taxon>Fungi</taxon>
        <taxon>Fungi incertae sedis</taxon>
        <taxon>Zoopagomycota</taxon>
        <taxon>Entomophthoromycotina</taxon>
        <taxon>Basidiobolomycetes</taxon>
        <taxon>Basidiobolales</taxon>
        <taxon>Basidiobolaceae</taxon>
        <taxon>Basidiobolus</taxon>
    </lineage>
</organism>
<feature type="region of interest" description="Disordered" evidence="1">
    <location>
        <begin position="195"/>
        <end position="215"/>
    </location>
</feature>
<keyword evidence="2" id="KW-0472">Membrane</keyword>
<dbReference type="EMBL" id="MCFE01000303">
    <property type="protein sequence ID" value="ORX91849.1"/>
    <property type="molecule type" value="Genomic_DNA"/>
</dbReference>
<evidence type="ECO:0000313" key="3">
    <source>
        <dbReference type="EMBL" id="ORX91849.1"/>
    </source>
</evidence>
<accession>A0A1Y1Y1M5</accession>
<protein>
    <submittedName>
        <fullName evidence="3">Uncharacterized protein</fullName>
    </submittedName>
</protein>
<evidence type="ECO:0000256" key="1">
    <source>
        <dbReference type="SAM" id="MobiDB-lite"/>
    </source>
</evidence>
<keyword evidence="2" id="KW-1133">Transmembrane helix</keyword>
<proteinExistence type="predicted"/>
<comment type="caution">
    <text evidence="3">The sequence shown here is derived from an EMBL/GenBank/DDBJ whole genome shotgun (WGS) entry which is preliminary data.</text>
</comment>
<feature type="region of interest" description="Disordered" evidence="1">
    <location>
        <begin position="1"/>
        <end position="39"/>
    </location>
</feature>
<feature type="compositionally biased region" description="Polar residues" evidence="1">
    <location>
        <begin position="28"/>
        <end position="39"/>
    </location>
</feature>
<dbReference type="AlphaFoldDB" id="A0A1Y1Y1M5"/>
<feature type="transmembrane region" description="Helical" evidence="2">
    <location>
        <begin position="116"/>
        <end position="138"/>
    </location>
</feature>
<reference evidence="3 4" key="1">
    <citation type="submission" date="2016-07" db="EMBL/GenBank/DDBJ databases">
        <title>Pervasive Adenine N6-methylation of Active Genes in Fungi.</title>
        <authorList>
            <consortium name="DOE Joint Genome Institute"/>
            <person name="Mondo S.J."/>
            <person name="Dannebaum R.O."/>
            <person name="Kuo R.C."/>
            <person name="Labutti K."/>
            <person name="Haridas S."/>
            <person name="Kuo A."/>
            <person name="Salamov A."/>
            <person name="Ahrendt S.R."/>
            <person name="Lipzen A."/>
            <person name="Sullivan W."/>
            <person name="Andreopoulos W.B."/>
            <person name="Clum A."/>
            <person name="Lindquist E."/>
            <person name="Daum C."/>
            <person name="Ramamoorthy G.K."/>
            <person name="Gryganskyi A."/>
            <person name="Culley D."/>
            <person name="Magnuson J.K."/>
            <person name="James T.Y."/>
            <person name="O'Malley M.A."/>
            <person name="Stajich J.E."/>
            <person name="Spatafora J.W."/>
            <person name="Visel A."/>
            <person name="Grigoriev I.V."/>
        </authorList>
    </citation>
    <scope>NUCLEOTIDE SEQUENCE [LARGE SCALE GENOMIC DNA]</scope>
    <source>
        <strain evidence="3 4">CBS 931.73</strain>
    </source>
</reference>
<dbReference type="Proteomes" id="UP000193498">
    <property type="component" value="Unassembled WGS sequence"/>
</dbReference>
<evidence type="ECO:0000256" key="2">
    <source>
        <dbReference type="SAM" id="Phobius"/>
    </source>
</evidence>
<dbReference type="InParanoid" id="A0A1Y1Y1M5"/>
<sequence>MEAQSRSLIATSTVGKSERNGSTGNGNGAAQSTLASSNDATAVARKTPSLSLMPVDGDMNVVRVHFETSNDSVVMLKTTLLITCLLVIVWFLYAVISQDILPKLRQPTSFFSFLNFRTVVPFVMVMWFIAFCLLSHLIHLNFDLPPGGEMLFADTRSETSQCNVCVLPGGGVSILQFDKERSFLLKGGVQEEEEEKELQLRRGGRSARNETSEGIELRVVEPSRV</sequence>
<feature type="transmembrane region" description="Helical" evidence="2">
    <location>
        <begin position="73"/>
        <end position="96"/>
    </location>
</feature>
<feature type="compositionally biased region" description="Polar residues" evidence="1">
    <location>
        <begin position="1"/>
        <end position="15"/>
    </location>
</feature>